<dbReference type="PROSITE" id="PS00078">
    <property type="entry name" value="COX2"/>
    <property type="match status" value="1"/>
</dbReference>
<dbReference type="InterPro" id="IPR014222">
    <property type="entry name" value="Cyt_c_oxidase_su2"/>
</dbReference>
<protein>
    <recommendedName>
        <fullName evidence="3">cytochrome-c oxidase</fullName>
        <ecNumber evidence="3">7.1.1.9</ecNumber>
    </recommendedName>
    <alternativeName>
        <fullName evidence="13">Cytochrome c oxidase polypeptide II</fullName>
    </alternativeName>
</protein>
<dbReference type="InterPro" id="IPR011759">
    <property type="entry name" value="Cyt_c_oxidase_su2_TM_dom"/>
</dbReference>
<dbReference type="GO" id="GO:0005507">
    <property type="term" value="F:copper ion binding"/>
    <property type="evidence" value="ECO:0007669"/>
    <property type="project" value="InterPro"/>
</dbReference>
<keyword evidence="11" id="KW-0186">Copper</keyword>
<accession>A0A6J7DYJ9</accession>
<evidence type="ECO:0000256" key="3">
    <source>
        <dbReference type="ARBA" id="ARBA00012949"/>
    </source>
</evidence>
<keyword evidence="10 14" id="KW-1133">Transmembrane helix</keyword>
<comment type="similarity">
    <text evidence="2">Belongs to the cytochrome c oxidase subunit 2 family.</text>
</comment>
<keyword evidence="12 14" id="KW-0472">Membrane</keyword>
<sequence length="285" mass="31117">MELTPQTPKGAPAKSRLRRLAIAFALPIAGISLSGCTLPGFGAHQSDTTTGQSAYYLWQGFSVGAAIIGAFVIGLILYAVVAYRRKGDAIPKQTQYHVPLEIIYTVIPILIVIVLFVATIITENKVLAMPKTDVSINANAFQWGWGFTYDNQNAIAVGSTTDSPVMVMPVDTDVKITLTSTDVVHGFYVRDFNFSRYALPGVDNQFTLHATKTGMFFGQCTQLCGLYHSIMYYKVKVVTQAEYQTWLSSFNTPEGKATADAAKKVLKEQMSAHVPVKTEISRGAN</sequence>
<dbReference type="InterPro" id="IPR036257">
    <property type="entry name" value="Cyt_c_oxidase_su2_TM_sf"/>
</dbReference>
<dbReference type="Gene3D" id="1.10.287.90">
    <property type="match status" value="1"/>
</dbReference>
<keyword evidence="6 14" id="KW-0812">Transmembrane</keyword>
<evidence type="ECO:0000256" key="4">
    <source>
        <dbReference type="ARBA" id="ARBA00022448"/>
    </source>
</evidence>
<dbReference type="PRINTS" id="PR01166">
    <property type="entry name" value="CYCOXIDASEII"/>
</dbReference>
<evidence type="ECO:0000259" key="15">
    <source>
        <dbReference type="PROSITE" id="PS50857"/>
    </source>
</evidence>
<evidence type="ECO:0000256" key="6">
    <source>
        <dbReference type="ARBA" id="ARBA00022692"/>
    </source>
</evidence>
<proteinExistence type="inferred from homology"/>
<evidence type="ECO:0000256" key="9">
    <source>
        <dbReference type="ARBA" id="ARBA00022982"/>
    </source>
</evidence>
<comment type="subcellular location">
    <subcellularLocation>
        <location evidence="1">Membrane</location>
        <topology evidence="1">Multi-pass membrane protein</topology>
    </subcellularLocation>
</comment>
<reference evidence="16" key="1">
    <citation type="submission" date="2020-05" db="EMBL/GenBank/DDBJ databases">
        <authorList>
            <person name="Chiriac C."/>
            <person name="Salcher M."/>
            <person name="Ghai R."/>
            <person name="Kavagutti S V."/>
        </authorList>
    </citation>
    <scope>NUCLEOTIDE SEQUENCE</scope>
</reference>
<name>A0A6J7DYJ9_9ZZZZ</name>
<dbReference type="InterPro" id="IPR008972">
    <property type="entry name" value="Cupredoxin"/>
</dbReference>
<evidence type="ECO:0000256" key="12">
    <source>
        <dbReference type="ARBA" id="ARBA00023136"/>
    </source>
</evidence>
<evidence type="ECO:0000256" key="14">
    <source>
        <dbReference type="SAM" id="Phobius"/>
    </source>
</evidence>
<dbReference type="GO" id="GO:0004129">
    <property type="term" value="F:cytochrome-c oxidase activity"/>
    <property type="evidence" value="ECO:0007669"/>
    <property type="project" value="UniProtKB-EC"/>
</dbReference>
<dbReference type="Pfam" id="PF02790">
    <property type="entry name" value="COX2_TM"/>
    <property type="match status" value="1"/>
</dbReference>
<dbReference type="NCBIfam" id="TIGR02866">
    <property type="entry name" value="CoxB"/>
    <property type="match status" value="1"/>
</dbReference>
<dbReference type="GO" id="GO:0042773">
    <property type="term" value="P:ATP synthesis coupled electron transport"/>
    <property type="evidence" value="ECO:0007669"/>
    <property type="project" value="TreeGrafter"/>
</dbReference>
<dbReference type="Pfam" id="PF00116">
    <property type="entry name" value="COX2"/>
    <property type="match status" value="1"/>
</dbReference>
<dbReference type="InterPro" id="IPR045187">
    <property type="entry name" value="CcO_II"/>
</dbReference>
<feature type="domain" description="Cytochrome oxidase subunit II copper A binding" evidence="15">
    <location>
        <begin position="131"/>
        <end position="249"/>
    </location>
</feature>
<dbReference type="InterPro" id="IPR001505">
    <property type="entry name" value="Copper_CuA"/>
</dbReference>
<dbReference type="EMBL" id="CAFBLN010000039">
    <property type="protein sequence ID" value="CAB4873604.1"/>
    <property type="molecule type" value="Genomic_DNA"/>
</dbReference>
<feature type="transmembrane region" description="Helical" evidence="14">
    <location>
        <begin position="61"/>
        <end position="81"/>
    </location>
</feature>
<evidence type="ECO:0000256" key="13">
    <source>
        <dbReference type="ARBA" id="ARBA00031389"/>
    </source>
</evidence>
<dbReference type="EC" id="7.1.1.9" evidence="3"/>
<dbReference type="GO" id="GO:0016491">
    <property type="term" value="F:oxidoreductase activity"/>
    <property type="evidence" value="ECO:0007669"/>
    <property type="project" value="InterPro"/>
</dbReference>
<dbReference type="PROSITE" id="PS50857">
    <property type="entry name" value="COX2_CUA"/>
    <property type="match status" value="1"/>
</dbReference>
<dbReference type="InterPro" id="IPR002429">
    <property type="entry name" value="CcO_II-like_C"/>
</dbReference>
<dbReference type="AlphaFoldDB" id="A0A6J7DYJ9"/>
<dbReference type="PANTHER" id="PTHR22888">
    <property type="entry name" value="CYTOCHROME C OXIDASE, SUBUNIT II"/>
    <property type="match status" value="1"/>
</dbReference>
<evidence type="ECO:0000256" key="7">
    <source>
        <dbReference type="ARBA" id="ARBA00022723"/>
    </source>
</evidence>
<dbReference type="Gene3D" id="2.60.40.420">
    <property type="entry name" value="Cupredoxins - blue copper proteins"/>
    <property type="match status" value="1"/>
</dbReference>
<gene>
    <name evidence="16" type="ORF">UFOPK3381_00954</name>
</gene>
<keyword evidence="7" id="KW-0479">Metal-binding</keyword>
<feature type="transmembrane region" description="Helical" evidence="14">
    <location>
        <begin position="102"/>
        <end position="121"/>
    </location>
</feature>
<dbReference type="GO" id="GO:0016020">
    <property type="term" value="C:membrane"/>
    <property type="evidence" value="ECO:0007669"/>
    <property type="project" value="UniProtKB-SubCell"/>
</dbReference>
<keyword evidence="8" id="KW-1278">Translocase</keyword>
<evidence type="ECO:0000256" key="8">
    <source>
        <dbReference type="ARBA" id="ARBA00022967"/>
    </source>
</evidence>
<keyword evidence="5" id="KW-0679">Respiratory chain</keyword>
<evidence type="ECO:0000256" key="11">
    <source>
        <dbReference type="ARBA" id="ARBA00023008"/>
    </source>
</evidence>
<evidence type="ECO:0000256" key="5">
    <source>
        <dbReference type="ARBA" id="ARBA00022660"/>
    </source>
</evidence>
<evidence type="ECO:0000256" key="10">
    <source>
        <dbReference type="ARBA" id="ARBA00022989"/>
    </source>
</evidence>
<evidence type="ECO:0000313" key="16">
    <source>
        <dbReference type="EMBL" id="CAB4873604.1"/>
    </source>
</evidence>
<evidence type="ECO:0000256" key="2">
    <source>
        <dbReference type="ARBA" id="ARBA00007866"/>
    </source>
</evidence>
<keyword evidence="9" id="KW-0249">Electron transport</keyword>
<dbReference type="SUPFAM" id="SSF49503">
    <property type="entry name" value="Cupredoxins"/>
    <property type="match status" value="1"/>
</dbReference>
<keyword evidence="4" id="KW-0813">Transport</keyword>
<evidence type="ECO:0000256" key="1">
    <source>
        <dbReference type="ARBA" id="ARBA00004141"/>
    </source>
</evidence>
<organism evidence="16">
    <name type="scientific">freshwater metagenome</name>
    <dbReference type="NCBI Taxonomy" id="449393"/>
    <lineage>
        <taxon>unclassified sequences</taxon>
        <taxon>metagenomes</taxon>
        <taxon>ecological metagenomes</taxon>
    </lineage>
</organism>
<dbReference type="PANTHER" id="PTHR22888:SF9">
    <property type="entry name" value="CYTOCHROME C OXIDASE SUBUNIT 2"/>
    <property type="match status" value="1"/>
</dbReference>
<dbReference type="SUPFAM" id="SSF81464">
    <property type="entry name" value="Cytochrome c oxidase subunit II-like, transmembrane region"/>
    <property type="match status" value="1"/>
</dbReference>
<feature type="transmembrane region" description="Helical" evidence="14">
    <location>
        <begin position="20"/>
        <end position="41"/>
    </location>
</feature>